<evidence type="ECO:0000313" key="2">
    <source>
        <dbReference type="Proteomes" id="UP001153678"/>
    </source>
</evidence>
<reference evidence="1" key="1">
    <citation type="submission" date="2022-08" db="EMBL/GenBank/DDBJ databases">
        <authorList>
            <person name="Kallberg Y."/>
            <person name="Tangrot J."/>
            <person name="Rosling A."/>
        </authorList>
    </citation>
    <scope>NUCLEOTIDE SEQUENCE</scope>
    <source>
        <strain evidence="1">Wild A</strain>
    </source>
</reference>
<accession>A0A9W4X2D2</accession>
<proteinExistence type="predicted"/>
<dbReference type="AlphaFoldDB" id="A0A9W4X2D2"/>
<protein>
    <submittedName>
        <fullName evidence="1">587_t:CDS:1</fullName>
    </submittedName>
</protein>
<sequence length="65" mass="7305">MGRSKLNNNAWGQAVGFMSNNENLSFLVKLQQSQHAYSDTFIRQQRSYIASWPTTAAEQSTPLSP</sequence>
<organism evidence="1 2">
    <name type="scientific">Funneliformis geosporum</name>
    <dbReference type="NCBI Taxonomy" id="1117311"/>
    <lineage>
        <taxon>Eukaryota</taxon>
        <taxon>Fungi</taxon>
        <taxon>Fungi incertae sedis</taxon>
        <taxon>Mucoromycota</taxon>
        <taxon>Glomeromycotina</taxon>
        <taxon>Glomeromycetes</taxon>
        <taxon>Glomerales</taxon>
        <taxon>Glomeraceae</taxon>
        <taxon>Funneliformis</taxon>
    </lineage>
</organism>
<name>A0A9W4X2D2_9GLOM</name>
<dbReference type="EMBL" id="CAMKVN010002514">
    <property type="protein sequence ID" value="CAI2181411.1"/>
    <property type="molecule type" value="Genomic_DNA"/>
</dbReference>
<dbReference type="Proteomes" id="UP001153678">
    <property type="component" value="Unassembled WGS sequence"/>
</dbReference>
<gene>
    <name evidence="1" type="ORF">FWILDA_LOCUS10072</name>
</gene>
<comment type="caution">
    <text evidence="1">The sequence shown here is derived from an EMBL/GenBank/DDBJ whole genome shotgun (WGS) entry which is preliminary data.</text>
</comment>
<evidence type="ECO:0000313" key="1">
    <source>
        <dbReference type="EMBL" id="CAI2181411.1"/>
    </source>
</evidence>
<keyword evidence="2" id="KW-1185">Reference proteome</keyword>